<evidence type="ECO:0000313" key="1">
    <source>
        <dbReference type="EMBL" id="TDQ35405.1"/>
    </source>
</evidence>
<dbReference type="InterPro" id="IPR026838">
    <property type="entry name" value="YheC/D"/>
</dbReference>
<dbReference type="Pfam" id="PF14398">
    <property type="entry name" value="ATPgrasp_YheCD"/>
    <property type="match status" value="1"/>
</dbReference>
<name>A0A4R6TYU6_9BACI</name>
<dbReference type="SUPFAM" id="SSF56059">
    <property type="entry name" value="Glutathione synthetase ATP-binding domain-like"/>
    <property type="match status" value="1"/>
</dbReference>
<organism evidence="1 2">
    <name type="scientific">Aureibacillus halotolerans</name>
    <dbReference type="NCBI Taxonomy" id="1508390"/>
    <lineage>
        <taxon>Bacteria</taxon>
        <taxon>Bacillati</taxon>
        <taxon>Bacillota</taxon>
        <taxon>Bacilli</taxon>
        <taxon>Bacillales</taxon>
        <taxon>Bacillaceae</taxon>
        <taxon>Aureibacillus</taxon>
    </lineage>
</organism>
<dbReference type="Gene3D" id="3.30.470.20">
    <property type="entry name" value="ATP-grasp fold, B domain"/>
    <property type="match status" value="1"/>
</dbReference>
<evidence type="ECO:0000313" key="2">
    <source>
        <dbReference type="Proteomes" id="UP000295632"/>
    </source>
</evidence>
<accession>A0A4R6TYU6</accession>
<dbReference type="EMBL" id="SNYJ01000021">
    <property type="protein sequence ID" value="TDQ35405.1"/>
    <property type="molecule type" value="Genomic_DNA"/>
</dbReference>
<protein>
    <submittedName>
        <fullName evidence="1">YheC/D-like protein</fullName>
    </submittedName>
</protein>
<gene>
    <name evidence="1" type="ORF">EV213_12122</name>
</gene>
<keyword evidence="2" id="KW-1185">Reference proteome</keyword>
<dbReference type="Proteomes" id="UP000295632">
    <property type="component" value="Unassembled WGS sequence"/>
</dbReference>
<dbReference type="AlphaFoldDB" id="A0A4R6TYU6"/>
<sequence>MSQHFRLLVEPSDDLFFHLPKTLLSIPEQLSITFGNQQRSVKCQTNTTDELLISQALQNQLRLPATLTEVPLWLDSDEKSVKIGPLVGIVTAGFMDDANSPLGKRSAAFKQLLQHGITTGVLPFVFGHHHVDWQALTVTAWTLVDDEWERATFPFPEVIYDKIPNRQIEERYEFTALRYKTTKELHIPWFNNGFFNKEDIYAKLLQGTKTKALLPETLLSPDRLSAEAFLEKYDTVYIKPSTGSFGRGIFYVTKEDKGQYACAYYSQDKTIQKHGLSFSQLFAIISDAGIRLDGCVLQEGIALHKHQGRPVDYRVHMNKDEKGVWQLSGIAAKLALVDNPTTHIKHGGTVLPAEHVLGRDASKRDKKNKMIQQAFDVCQWLDHHYNEEIGEIGIDMAESESQQWYVIEVNSKPGKSAFSHPALSGELSTVQKMPFAYAKHLSKQNRKRMLTSPPSHTT</sequence>
<reference evidence="1 2" key="1">
    <citation type="submission" date="2019-03" db="EMBL/GenBank/DDBJ databases">
        <title>Genomic Encyclopedia of Type Strains, Phase IV (KMG-IV): sequencing the most valuable type-strain genomes for metagenomic binning, comparative biology and taxonomic classification.</title>
        <authorList>
            <person name="Goeker M."/>
        </authorList>
    </citation>
    <scope>NUCLEOTIDE SEQUENCE [LARGE SCALE GENOMIC DNA]</scope>
    <source>
        <strain evidence="1 2">DSM 28697</strain>
    </source>
</reference>
<comment type="caution">
    <text evidence="1">The sequence shown here is derived from an EMBL/GenBank/DDBJ whole genome shotgun (WGS) entry which is preliminary data.</text>
</comment>
<dbReference type="RefSeq" id="WP_166639395.1">
    <property type="nucleotide sequence ID" value="NZ_SNYJ01000021.1"/>
</dbReference>
<proteinExistence type="predicted"/>